<reference evidence="2" key="2">
    <citation type="submission" date="2020-09" db="EMBL/GenBank/DDBJ databases">
        <authorList>
            <person name="Sun Q."/>
            <person name="Zhou Y."/>
        </authorList>
    </citation>
    <scope>NUCLEOTIDE SEQUENCE</scope>
    <source>
        <strain evidence="2">CGMCC 1.15330</strain>
    </source>
</reference>
<feature type="domain" description="PIN" evidence="1">
    <location>
        <begin position="3"/>
        <end position="130"/>
    </location>
</feature>
<dbReference type="EMBL" id="BMIH01000001">
    <property type="protein sequence ID" value="GGB18707.1"/>
    <property type="molecule type" value="Genomic_DNA"/>
</dbReference>
<dbReference type="InterPro" id="IPR029060">
    <property type="entry name" value="PIN-like_dom_sf"/>
</dbReference>
<organism evidence="2 3">
    <name type="scientific">Sphingomonas metalli</name>
    <dbReference type="NCBI Taxonomy" id="1779358"/>
    <lineage>
        <taxon>Bacteria</taxon>
        <taxon>Pseudomonadati</taxon>
        <taxon>Pseudomonadota</taxon>
        <taxon>Alphaproteobacteria</taxon>
        <taxon>Sphingomonadales</taxon>
        <taxon>Sphingomonadaceae</taxon>
        <taxon>Sphingomonas</taxon>
    </lineage>
</organism>
<comment type="caution">
    <text evidence="2">The sequence shown here is derived from an EMBL/GenBank/DDBJ whole genome shotgun (WGS) entry which is preliminary data.</text>
</comment>
<dbReference type="Gene3D" id="3.40.50.1010">
    <property type="entry name" value="5'-nuclease"/>
    <property type="match status" value="1"/>
</dbReference>
<dbReference type="RefSeq" id="WP_188657108.1">
    <property type="nucleotide sequence ID" value="NZ_BMIH01000001.1"/>
</dbReference>
<dbReference type="CDD" id="cd09871">
    <property type="entry name" value="PIN_MtVapC28-VapC30-like"/>
    <property type="match status" value="1"/>
</dbReference>
<evidence type="ECO:0000313" key="2">
    <source>
        <dbReference type="EMBL" id="GGB18707.1"/>
    </source>
</evidence>
<accession>A0A916SXS1</accession>
<dbReference type="SUPFAM" id="SSF88723">
    <property type="entry name" value="PIN domain-like"/>
    <property type="match status" value="1"/>
</dbReference>
<dbReference type="AlphaFoldDB" id="A0A916SXS1"/>
<keyword evidence="3" id="KW-1185">Reference proteome</keyword>
<name>A0A916SXS1_9SPHN</name>
<gene>
    <name evidence="2" type="primary">vapC</name>
    <name evidence="2" type="ORF">GCM10011380_05350</name>
</gene>
<sequence length="133" mass="14762">MIVFVDASALVAITKGEPERADLLDRFTLFERGLWSAMSCWEAVSALSRSYRMNFADAVTEVRNTAGIMRLKLVEIDRDELDAALDAYDRYGKGSGHPAKLNMGDCFAYACAKTNSAHLLYKGDDFSHTDLGR</sequence>
<evidence type="ECO:0000313" key="3">
    <source>
        <dbReference type="Proteomes" id="UP000623067"/>
    </source>
</evidence>
<evidence type="ECO:0000259" key="1">
    <source>
        <dbReference type="Pfam" id="PF01850"/>
    </source>
</evidence>
<dbReference type="Proteomes" id="UP000623067">
    <property type="component" value="Unassembled WGS sequence"/>
</dbReference>
<reference evidence="2" key="1">
    <citation type="journal article" date="2014" name="Int. J. Syst. Evol. Microbiol.">
        <title>Complete genome sequence of Corynebacterium casei LMG S-19264T (=DSM 44701T), isolated from a smear-ripened cheese.</title>
        <authorList>
            <consortium name="US DOE Joint Genome Institute (JGI-PGF)"/>
            <person name="Walter F."/>
            <person name="Albersmeier A."/>
            <person name="Kalinowski J."/>
            <person name="Ruckert C."/>
        </authorList>
    </citation>
    <scope>NUCLEOTIDE SEQUENCE</scope>
    <source>
        <strain evidence="2">CGMCC 1.15330</strain>
    </source>
</reference>
<dbReference type="InterPro" id="IPR002716">
    <property type="entry name" value="PIN_dom"/>
</dbReference>
<proteinExistence type="predicted"/>
<protein>
    <submittedName>
        <fullName evidence="2">Ribonuclease VapC</fullName>
    </submittedName>
</protein>
<dbReference type="Pfam" id="PF01850">
    <property type="entry name" value="PIN"/>
    <property type="match status" value="1"/>
</dbReference>